<name>A0A0J8B8H2_BETVV</name>
<sequence length="270" mass="31362">MSLDDETYLLMDAFSVEEYDEEDEHYDYNWEPDDYYESEDDILHWDPEDWYEDHEEWYEEPASPIFKNEETHSNHHGFGTSIFTFLLKYYIVKKVLKLVNINVKWVFFKWVFIVVNVVIEVCQATLAQENAIGKLSTPFYLKLSVITSSICLMISLVEAIHEGKESKVVWRKRGCFGWFYYPGARQEQRRVFARFALIFGVVSSMVQCCINLIALVINKSFVKFETLPLLLSSGYLVAALVDNGGKEMVKCEVHGRCVAECSRCKVDASV</sequence>
<dbReference type="eggNOG" id="ENOG502SS1V">
    <property type="taxonomic scope" value="Eukaryota"/>
</dbReference>
<evidence type="ECO:0000313" key="2">
    <source>
        <dbReference type="EMBL" id="KMS96273.1"/>
    </source>
</evidence>
<keyword evidence="1" id="KW-0472">Membrane</keyword>
<gene>
    <name evidence="2" type="ORF">BVRB_000780</name>
</gene>
<evidence type="ECO:0000313" key="3">
    <source>
        <dbReference type="Proteomes" id="UP000035740"/>
    </source>
</evidence>
<feature type="transmembrane region" description="Helical" evidence="1">
    <location>
        <begin position="139"/>
        <end position="157"/>
    </location>
</feature>
<keyword evidence="3" id="KW-1185">Reference proteome</keyword>
<dbReference type="PANTHER" id="PTHR48473:SF1">
    <property type="entry name" value="TIR DOMAIN-CONTAINING PROTEIN"/>
    <property type="match status" value="1"/>
</dbReference>
<organism evidence="2 3">
    <name type="scientific">Beta vulgaris subsp. vulgaris</name>
    <name type="common">Beet</name>
    <dbReference type="NCBI Taxonomy" id="3555"/>
    <lineage>
        <taxon>Eukaryota</taxon>
        <taxon>Viridiplantae</taxon>
        <taxon>Streptophyta</taxon>
        <taxon>Embryophyta</taxon>
        <taxon>Tracheophyta</taxon>
        <taxon>Spermatophyta</taxon>
        <taxon>Magnoliopsida</taxon>
        <taxon>eudicotyledons</taxon>
        <taxon>Gunneridae</taxon>
        <taxon>Pentapetalae</taxon>
        <taxon>Caryophyllales</taxon>
        <taxon>Chenopodiaceae</taxon>
        <taxon>Betoideae</taxon>
        <taxon>Beta</taxon>
    </lineage>
</organism>
<dbReference type="EMBL" id="KQ090397">
    <property type="protein sequence ID" value="KMS96273.1"/>
    <property type="molecule type" value="Genomic_DNA"/>
</dbReference>
<evidence type="ECO:0000256" key="1">
    <source>
        <dbReference type="SAM" id="Phobius"/>
    </source>
</evidence>
<dbReference type="AlphaFoldDB" id="A0A0J8B8H2"/>
<accession>A0A0J8B8H2</accession>
<dbReference type="OrthoDB" id="1806347at2759"/>
<reference evidence="2 3" key="1">
    <citation type="journal article" date="2014" name="Nature">
        <title>The genome of the recently domesticated crop plant sugar beet (Beta vulgaris).</title>
        <authorList>
            <person name="Dohm J.C."/>
            <person name="Minoche A.E."/>
            <person name="Holtgrawe D."/>
            <person name="Capella-Gutierrez S."/>
            <person name="Zakrzewski F."/>
            <person name="Tafer H."/>
            <person name="Rupp O."/>
            <person name="Sorensen T.R."/>
            <person name="Stracke R."/>
            <person name="Reinhardt R."/>
            <person name="Goesmann A."/>
            <person name="Kraft T."/>
            <person name="Schulz B."/>
            <person name="Stadler P.F."/>
            <person name="Schmidt T."/>
            <person name="Gabaldon T."/>
            <person name="Lehrach H."/>
            <person name="Weisshaar B."/>
            <person name="Himmelbauer H."/>
        </authorList>
    </citation>
    <scope>NUCLEOTIDE SEQUENCE [LARGE SCALE GENOMIC DNA]</scope>
    <source>
        <tissue evidence="2">Taproot</tissue>
    </source>
</reference>
<keyword evidence="1" id="KW-0812">Transmembrane</keyword>
<keyword evidence="1" id="KW-1133">Transmembrane helix</keyword>
<dbReference type="Proteomes" id="UP000035740">
    <property type="component" value="Unassembled WGS sequence"/>
</dbReference>
<proteinExistence type="predicted"/>
<feature type="transmembrane region" description="Helical" evidence="1">
    <location>
        <begin position="195"/>
        <end position="217"/>
    </location>
</feature>
<dbReference type="Gramene" id="KMS96273">
    <property type="protein sequence ID" value="KMS96273"/>
    <property type="gene ID" value="BVRB_000780"/>
</dbReference>
<dbReference type="PANTHER" id="PTHR48473">
    <property type="entry name" value="TIR DOMAIN-CONTAINING PROTEIN"/>
    <property type="match status" value="1"/>
</dbReference>
<protein>
    <submittedName>
        <fullName evidence="2">Uncharacterized protein</fullName>
    </submittedName>
</protein>
<feature type="transmembrane region" description="Helical" evidence="1">
    <location>
        <begin position="106"/>
        <end position="127"/>
    </location>
</feature>